<protein>
    <submittedName>
        <fullName evidence="2">Uncharacterized protein</fullName>
    </submittedName>
</protein>
<evidence type="ECO:0000313" key="2">
    <source>
        <dbReference type="EMBL" id="KNE90264.1"/>
    </source>
</evidence>
<dbReference type="OrthoDB" id="10268457at2759"/>
<dbReference type="AlphaFoldDB" id="A0A0L0UU25"/>
<keyword evidence="1" id="KW-0732">Signal</keyword>
<dbReference type="Proteomes" id="UP000054564">
    <property type="component" value="Unassembled WGS sequence"/>
</dbReference>
<feature type="signal peptide" evidence="1">
    <location>
        <begin position="1"/>
        <end position="21"/>
    </location>
</feature>
<name>A0A0L0UU25_9BASI</name>
<organism evidence="2 3">
    <name type="scientific">Puccinia striiformis f. sp. tritici PST-78</name>
    <dbReference type="NCBI Taxonomy" id="1165861"/>
    <lineage>
        <taxon>Eukaryota</taxon>
        <taxon>Fungi</taxon>
        <taxon>Dikarya</taxon>
        <taxon>Basidiomycota</taxon>
        <taxon>Pucciniomycotina</taxon>
        <taxon>Pucciniomycetes</taxon>
        <taxon>Pucciniales</taxon>
        <taxon>Pucciniaceae</taxon>
        <taxon>Puccinia</taxon>
    </lineage>
</organism>
<reference evidence="3" key="1">
    <citation type="submission" date="2014-03" db="EMBL/GenBank/DDBJ databases">
        <title>The Genome Sequence of Puccinia striiformis f. sp. tritici PST-78.</title>
        <authorList>
            <consortium name="The Broad Institute Genome Sequencing Platform"/>
            <person name="Cuomo C."/>
            <person name="Hulbert S."/>
            <person name="Chen X."/>
            <person name="Walker B."/>
            <person name="Young S.K."/>
            <person name="Zeng Q."/>
            <person name="Gargeya S."/>
            <person name="Fitzgerald M."/>
            <person name="Haas B."/>
            <person name="Abouelleil A."/>
            <person name="Alvarado L."/>
            <person name="Arachchi H.M."/>
            <person name="Berlin A.M."/>
            <person name="Chapman S.B."/>
            <person name="Goldberg J."/>
            <person name="Griggs A."/>
            <person name="Gujja S."/>
            <person name="Hansen M."/>
            <person name="Howarth C."/>
            <person name="Imamovic A."/>
            <person name="Larimer J."/>
            <person name="McCowan C."/>
            <person name="Montmayeur A."/>
            <person name="Murphy C."/>
            <person name="Neiman D."/>
            <person name="Pearson M."/>
            <person name="Priest M."/>
            <person name="Roberts A."/>
            <person name="Saif S."/>
            <person name="Shea T."/>
            <person name="Sisk P."/>
            <person name="Sykes S."/>
            <person name="Wortman J."/>
            <person name="Nusbaum C."/>
            <person name="Birren B."/>
        </authorList>
    </citation>
    <scope>NUCLEOTIDE SEQUENCE [LARGE SCALE GENOMIC DNA]</scope>
    <source>
        <strain evidence="3">race PST-78</strain>
    </source>
</reference>
<dbReference type="EMBL" id="AJIL01000267">
    <property type="protein sequence ID" value="KNE90264.1"/>
    <property type="molecule type" value="Genomic_DNA"/>
</dbReference>
<proteinExistence type="predicted"/>
<feature type="chain" id="PRO_5005548614" evidence="1">
    <location>
        <begin position="22"/>
        <end position="106"/>
    </location>
</feature>
<evidence type="ECO:0000256" key="1">
    <source>
        <dbReference type="SAM" id="SignalP"/>
    </source>
</evidence>
<comment type="caution">
    <text evidence="2">The sequence shown here is derived from an EMBL/GenBank/DDBJ whole genome shotgun (WGS) entry which is preliminary data.</text>
</comment>
<accession>A0A0L0UU25</accession>
<evidence type="ECO:0000313" key="3">
    <source>
        <dbReference type="Proteomes" id="UP000054564"/>
    </source>
</evidence>
<sequence>MLNFSRLIALVLLVTSLEVAGEHYDPKTNKTYFGCNANIDAVCSDPGGGGKTETLAWAERLNPKKRDYACPGRTRPQCCRKDVYAALSHGPLIVTSPPPNCHHGSQ</sequence>
<gene>
    <name evidence="2" type="ORF">PSTG_16305</name>
</gene>
<keyword evidence="3" id="KW-1185">Reference proteome</keyword>